<organism evidence="2 3">
    <name type="scientific">Clostridium beijerinckii</name>
    <name type="common">Clostridium MP</name>
    <dbReference type="NCBI Taxonomy" id="1520"/>
    <lineage>
        <taxon>Bacteria</taxon>
        <taxon>Bacillati</taxon>
        <taxon>Bacillota</taxon>
        <taxon>Clostridia</taxon>
        <taxon>Eubacteriales</taxon>
        <taxon>Clostridiaceae</taxon>
        <taxon>Clostridium</taxon>
    </lineage>
</organism>
<dbReference type="AlphaFoldDB" id="A0A0B5QUB4"/>
<evidence type="ECO:0000256" key="1">
    <source>
        <dbReference type="SAM" id="Phobius"/>
    </source>
</evidence>
<dbReference type="EMBL" id="CP010086">
    <property type="protein sequence ID" value="AJH01822.1"/>
    <property type="molecule type" value="Genomic_DNA"/>
</dbReference>
<protein>
    <submittedName>
        <fullName evidence="2">Uncharacterized protein</fullName>
    </submittedName>
</protein>
<dbReference type="OrthoDB" id="9816564at2"/>
<keyword evidence="1" id="KW-0812">Transmembrane</keyword>
<dbReference type="Proteomes" id="UP000031866">
    <property type="component" value="Chromosome"/>
</dbReference>
<dbReference type="KEGG" id="cbei:LF65_05300"/>
<gene>
    <name evidence="2" type="ORF">LF65_05300</name>
</gene>
<dbReference type="STRING" id="1520.LF65_05300"/>
<feature type="transmembrane region" description="Helical" evidence="1">
    <location>
        <begin position="46"/>
        <end position="67"/>
    </location>
</feature>
<accession>A0A0B5QUB4</accession>
<dbReference type="RefSeq" id="WP_041900294.1">
    <property type="nucleotide sequence ID" value="NZ_CP010086.2"/>
</dbReference>
<evidence type="ECO:0000313" key="3">
    <source>
        <dbReference type="Proteomes" id="UP000031866"/>
    </source>
</evidence>
<evidence type="ECO:0000313" key="2">
    <source>
        <dbReference type="EMBL" id="AJH01822.1"/>
    </source>
</evidence>
<proteinExistence type="predicted"/>
<name>A0A0B5QUB4_CLOBE</name>
<keyword evidence="1" id="KW-1133">Transmembrane helix</keyword>
<reference evidence="3" key="1">
    <citation type="submission" date="2014-12" db="EMBL/GenBank/DDBJ databases">
        <title>Genome sequence of Clostridium beijerinckii strain 59B.</title>
        <authorList>
            <person name="Little G.T."/>
            <person name="Minton N.P."/>
        </authorList>
    </citation>
    <scope>NUCLEOTIDE SEQUENCE [LARGE SCALE GENOMIC DNA]</scope>
    <source>
        <strain evidence="3">59B</strain>
    </source>
</reference>
<keyword evidence="1" id="KW-0472">Membrane</keyword>
<sequence length="460" mass="54488">MENSDCRKRKYYEEVLRKHKNAADFYTVHKSMFKNMPDKLNNKDSIIYGTSISVIAPTLISYVLHVLQNSKKRGLERLYFLSRDGYIMYRIAIILCDYYKIDIECKYLYVSRRTLRAPLYSIDSDEAMKYFCENGARISARVILKRAGISNNNEDRILDKLNIKFKDKPLNEYDLTILGKKLRENKQFMEEALNYSKLSYNNISEYFLQEGLFDKKAYAIVDSGWIGSMQRNIRQILSYRGINKRMLGYYFGMYKDGKEEDGEYNCFYFSNKYKSLSRVLFNNNLFECMCSANHGMTIGYSKNRQGLIEPILKEYHNKWNVDLQLETIIKFTEEFVKVNKLEDIRMGKLHNITKKLLVGLMMFPNISEASVYGSIPFCDDSTEGYMINLANILNKRELRQYNIVYKIYEKMFYKKRGIKLNESFWINGTIQIMDISHKKLFNLNCIICEYIHYLSIKIKE</sequence>